<dbReference type="Proteomes" id="UP000051790">
    <property type="component" value="Unassembled WGS sequence"/>
</dbReference>
<sequence>MADALFHGELVNANRLLYTPSDFAKSNLLYIQEIGELAAQKPHKSQRENLASYLFFIVEFGQGTLQYDQKLYHLAAGDCVFIDCHKPYYHESSHDLWRLRWVHLNGISMPGIEEKYRDRGGLPSFHPNNLNTFNQVWDQLFETAQSREHVRDMQLNVELAELMTLLLSESWHPENRQLATKRGSLEAVRTYLDEHYPEKITLDDLSAKFYINKFYLTRIFKDTFGQSINQYLQEVRITHAKQLLRFTKKPIETIGLECGFKTAEYFARVFKKTEGMTSNQYRKRW</sequence>
<keyword evidence="2" id="KW-0238">DNA-binding</keyword>
<dbReference type="PATRIC" id="fig|1423769.4.peg.1297"/>
<dbReference type="PROSITE" id="PS01124">
    <property type="entry name" value="HTH_ARAC_FAMILY_2"/>
    <property type="match status" value="1"/>
</dbReference>
<dbReference type="InterPro" id="IPR037923">
    <property type="entry name" value="HTH-like"/>
</dbReference>
<evidence type="ECO:0000256" key="1">
    <source>
        <dbReference type="ARBA" id="ARBA00023015"/>
    </source>
</evidence>
<dbReference type="Pfam" id="PF12833">
    <property type="entry name" value="HTH_18"/>
    <property type="match status" value="1"/>
</dbReference>
<keyword evidence="1" id="KW-0805">Transcription regulation</keyword>
<dbReference type="InterPro" id="IPR003313">
    <property type="entry name" value="AraC-bd"/>
</dbReference>
<reference evidence="5 6" key="1">
    <citation type="journal article" date="2015" name="Genome Announc.">
        <title>Expanding the biotechnology potential of lactobacilli through comparative genomics of 213 strains and associated genera.</title>
        <authorList>
            <person name="Sun Z."/>
            <person name="Harris H.M."/>
            <person name="McCann A."/>
            <person name="Guo C."/>
            <person name="Argimon S."/>
            <person name="Zhang W."/>
            <person name="Yang X."/>
            <person name="Jeffery I.B."/>
            <person name="Cooney J.C."/>
            <person name="Kagawa T.F."/>
            <person name="Liu W."/>
            <person name="Song Y."/>
            <person name="Salvetti E."/>
            <person name="Wrobel A."/>
            <person name="Rasinkangas P."/>
            <person name="Parkhill J."/>
            <person name="Rea M.C."/>
            <person name="O'Sullivan O."/>
            <person name="Ritari J."/>
            <person name="Douillard F.P."/>
            <person name="Paul Ross R."/>
            <person name="Yang R."/>
            <person name="Briner A.E."/>
            <person name="Felis G.E."/>
            <person name="de Vos W.M."/>
            <person name="Barrangou R."/>
            <person name="Klaenhammer T.R."/>
            <person name="Caufield P.W."/>
            <person name="Cui Y."/>
            <person name="Zhang H."/>
            <person name="O'Toole P.W."/>
        </authorList>
    </citation>
    <scope>NUCLEOTIDE SEQUENCE [LARGE SCALE GENOMIC DNA]</scope>
    <source>
        <strain evidence="5 6">DSM 13343</strain>
    </source>
</reference>
<evidence type="ECO:0000256" key="2">
    <source>
        <dbReference type="ARBA" id="ARBA00023125"/>
    </source>
</evidence>
<evidence type="ECO:0000313" key="5">
    <source>
        <dbReference type="EMBL" id="KRL44299.1"/>
    </source>
</evidence>
<name>A0A0R1QSS7_9LACO</name>
<gene>
    <name evidence="5" type="ORF">FD01_GL001200</name>
</gene>
<protein>
    <recommendedName>
        <fullName evidence="4">HTH araC/xylS-type domain-containing protein</fullName>
    </recommendedName>
</protein>
<dbReference type="GO" id="GO:0043565">
    <property type="term" value="F:sequence-specific DNA binding"/>
    <property type="evidence" value="ECO:0007669"/>
    <property type="project" value="InterPro"/>
</dbReference>
<accession>A0A0R1QSS7</accession>
<dbReference type="Pfam" id="PF02311">
    <property type="entry name" value="AraC_binding"/>
    <property type="match status" value="1"/>
</dbReference>
<organism evidence="5 6">
    <name type="scientific">Lacticaseibacillus manihotivorans DSM 13343 = JCM 12514</name>
    <dbReference type="NCBI Taxonomy" id="1423769"/>
    <lineage>
        <taxon>Bacteria</taxon>
        <taxon>Bacillati</taxon>
        <taxon>Bacillota</taxon>
        <taxon>Bacilli</taxon>
        <taxon>Lactobacillales</taxon>
        <taxon>Lactobacillaceae</taxon>
        <taxon>Lacticaseibacillus</taxon>
    </lineage>
</organism>
<dbReference type="EMBL" id="AZEU01000160">
    <property type="protein sequence ID" value="KRL44299.1"/>
    <property type="molecule type" value="Genomic_DNA"/>
</dbReference>
<dbReference type="SUPFAM" id="SSF51215">
    <property type="entry name" value="Regulatory protein AraC"/>
    <property type="match status" value="1"/>
</dbReference>
<comment type="caution">
    <text evidence="5">The sequence shown here is derived from an EMBL/GenBank/DDBJ whole genome shotgun (WGS) entry which is preliminary data.</text>
</comment>
<evidence type="ECO:0000256" key="3">
    <source>
        <dbReference type="ARBA" id="ARBA00023163"/>
    </source>
</evidence>
<dbReference type="AlphaFoldDB" id="A0A0R1QSS7"/>
<dbReference type="Gene3D" id="1.10.10.60">
    <property type="entry name" value="Homeodomain-like"/>
    <property type="match status" value="2"/>
</dbReference>
<dbReference type="PANTHER" id="PTHR43280">
    <property type="entry name" value="ARAC-FAMILY TRANSCRIPTIONAL REGULATOR"/>
    <property type="match status" value="1"/>
</dbReference>
<dbReference type="OrthoDB" id="9802228at2"/>
<dbReference type="InterPro" id="IPR009057">
    <property type="entry name" value="Homeodomain-like_sf"/>
</dbReference>
<evidence type="ECO:0000259" key="4">
    <source>
        <dbReference type="PROSITE" id="PS01124"/>
    </source>
</evidence>
<keyword evidence="3" id="KW-0804">Transcription</keyword>
<proteinExistence type="predicted"/>
<dbReference type="InterPro" id="IPR018060">
    <property type="entry name" value="HTH_AraC"/>
</dbReference>
<keyword evidence="6" id="KW-1185">Reference proteome</keyword>
<dbReference type="SMART" id="SM00342">
    <property type="entry name" value="HTH_ARAC"/>
    <property type="match status" value="1"/>
</dbReference>
<feature type="domain" description="HTH araC/xylS-type" evidence="4">
    <location>
        <begin position="186"/>
        <end position="284"/>
    </location>
</feature>
<dbReference type="RefSeq" id="WP_056963902.1">
    <property type="nucleotide sequence ID" value="NZ_AZEU01000160.1"/>
</dbReference>
<dbReference type="SUPFAM" id="SSF46689">
    <property type="entry name" value="Homeodomain-like"/>
    <property type="match status" value="2"/>
</dbReference>
<dbReference type="PANTHER" id="PTHR43280:SF2">
    <property type="entry name" value="HTH-TYPE TRANSCRIPTIONAL REGULATOR EXSA"/>
    <property type="match status" value="1"/>
</dbReference>
<evidence type="ECO:0000313" key="6">
    <source>
        <dbReference type="Proteomes" id="UP000051790"/>
    </source>
</evidence>
<dbReference type="GO" id="GO:0003700">
    <property type="term" value="F:DNA-binding transcription factor activity"/>
    <property type="evidence" value="ECO:0007669"/>
    <property type="project" value="InterPro"/>
</dbReference>